<evidence type="ECO:0000313" key="1">
    <source>
        <dbReference type="EMBL" id="GAL62975.1"/>
    </source>
</evidence>
<protein>
    <submittedName>
        <fullName evidence="1">Uncharacterized protein</fullName>
    </submittedName>
</protein>
<sequence length="43" mass="4989">MIAWLQNTEQLDVSDLNNTYVKAMVDRLEKDKSPKGWIGYFGI</sequence>
<evidence type="ECO:0000313" key="3">
    <source>
        <dbReference type="Proteomes" id="UP000029643"/>
    </source>
</evidence>
<dbReference type="EMBL" id="BBNU01000002">
    <property type="protein sequence ID" value="GAL77998.1"/>
    <property type="molecule type" value="Genomic_DNA"/>
</dbReference>
<dbReference type="AlphaFoldDB" id="A0A090VDZ0"/>
<name>A0A090VDZ0_9FLAO</name>
<proteinExistence type="predicted"/>
<dbReference type="EMBL" id="BBNQ01000009">
    <property type="protein sequence ID" value="GAL62975.1"/>
    <property type="molecule type" value="Genomic_DNA"/>
</dbReference>
<dbReference type="RefSeq" id="WP_262480691.1">
    <property type="nucleotide sequence ID" value="NZ_BBNU01000002.1"/>
</dbReference>
<reference evidence="3 4" key="1">
    <citation type="journal article" date="2014" name="Genome Announc.">
        <title>Draft Genome Sequences of Marine Flavobacterium Algibacter lectus Strains SS8 and NR4.</title>
        <authorList>
            <person name="Takatani N."/>
            <person name="Nakanishi M."/>
            <person name="Meirelles P."/>
            <person name="Mino S."/>
            <person name="Suda W."/>
            <person name="Oshima K."/>
            <person name="Hattori M."/>
            <person name="Ohkuma M."/>
            <person name="Hosokawa M."/>
            <person name="Miyashita K."/>
            <person name="Thompson F.L."/>
            <person name="Niwa A."/>
            <person name="Sawabe T."/>
            <person name="Sawabe T."/>
        </authorList>
    </citation>
    <scope>NUCLEOTIDE SEQUENCE [LARGE SCALE GENOMIC DNA]</scope>
    <source>
        <strain evidence="2">JCM 19274</strain>
        <strain evidence="1 4">JCM 19300</strain>
        <strain evidence="3">JCM19274</strain>
    </source>
</reference>
<dbReference type="Proteomes" id="UP000029644">
    <property type="component" value="Unassembled WGS sequence"/>
</dbReference>
<evidence type="ECO:0000313" key="2">
    <source>
        <dbReference type="EMBL" id="GAL77998.1"/>
    </source>
</evidence>
<organism evidence="1 4">
    <name type="scientific">Algibacter lectus</name>
    <dbReference type="NCBI Taxonomy" id="221126"/>
    <lineage>
        <taxon>Bacteria</taxon>
        <taxon>Pseudomonadati</taxon>
        <taxon>Bacteroidota</taxon>
        <taxon>Flavobacteriia</taxon>
        <taxon>Flavobacteriales</taxon>
        <taxon>Flavobacteriaceae</taxon>
        <taxon>Algibacter</taxon>
    </lineage>
</organism>
<comment type="caution">
    <text evidence="1">The sequence shown here is derived from an EMBL/GenBank/DDBJ whole genome shotgun (WGS) entry which is preliminary data.</text>
</comment>
<evidence type="ECO:0000313" key="4">
    <source>
        <dbReference type="Proteomes" id="UP000029644"/>
    </source>
</evidence>
<gene>
    <name evidence="2" type="ORF">JCM19274_4497</name>
    <name evidence="1" type="ORF">JCM19300_993</name>
</gene>
<dbReference type="Proteomes" id="UP000029643">
    <property type="component" value="Unassembled WGS sequence"/>
</dbReference>
<accession>A0A090VDZ0</accession>